<proteinExistence type="inferred from homology"/>
<sequence length="179" mass="19070">MQLASSEITRDLVLLGGGHSHAIALKLWGIDPLPGVRPILITETSHTPYSGMLPGYVAGFYDFDECHIDLRPLAGFAGAHLILDRVIGLDLKTNRVLCANHPPISFDVLSINIGSTPATIAVPGAMEHAIPAKPVPQFLDRWHELVDLVGRSPQKTLNLGIVGGGAGGVELALTMYARL</sequence>
<dbReference type="SUPFAM" id="SSF51905">
    <property type="entry name" value="FAD/NAD(P)-binding domain"/>
    <property type="match status" value="1"/>
</dbReference>
<dbReference type="Proteomes" id="UP000621799">
    <property type="component" value="Unassembled WGS sequence"/>
</dbReference>
<evidence type="ECO:0000313" key="6">
    <source>
        <dbReference type="EMBL" id="MBE9040189.1"/>
    </source>
</evidence>
<comment type="caution">
    <text evidence="6">The sequence shown here is derived from an EMBL/GenBank/DDBJ whole genome shotgun (WGS) entry which is preliminary data.</text>
</comment>
<accession>A0A928VTR0</accession>
<keyword evidence="5" id="KW-0560">Oxidoreductase</keyword>
<keyword evidence="7" id="KW-1185">Reference proteome</keyword>
<dbReference type="GO" id="GO:0019646">
    <property type="term" value="P:aerobic electron transport chain"/>
    <property type="evidence" value="ECO:0007669"/>
    <property type="project" value="TreeGrafter"/>
</dbReference>
<gene>
    <name evidence="6" type="ORF">IQ235_05205</name>
</gene>
<comment type="cofactor">
    <cofactor evidence="1">
        <name>FAD</name>
        <dbReference type="ChEBI" id="CHEBI:57692"/>
    </cofactor>
</comment>
<comment type="similarity">
    <text evidence="2">Belongs to the NADH dehydrogenase family.</text>
</comment>
<organism evidence="6 7">
    <name type="scientific">Zarconia navalis LEGE 11467</name>
    <dbReference type="NCBI Taxonomy" id="1828826"/>
    <lineage>
        <taxon>Bacteria</taxon>
        <taxon>Bacillati</taxon>
        <taxon>Cyanobacteriota</taxon>
        <taxon>Cyanophyceae</taxon>
        <taxon>Oscillatoriophycideae</taxon>
        <taxon>Oscillatoriales</taxon>
        <taxon>Oscillatoriales incertae sedis</taxon>
        <taxon>Zarconia</taxon>
        <taxon>Zarconia navalis</taxon>
    </lineage>
</organism>
<dbReference type="AlphaFoldDB" id="A0A928VTR0"/>
<dbReference type="PANTHER" id="PTHR42913">
    <property type="entry name" value="APOPTOSIS-INDUCING FACTOR 1"/>
    <property type="match status" value="1"/>
</dbReference>
<dbReference type="EMBL" id="JADEXN010000062">
    <property type="protein sequence ID" value="MBE9040189.1"/>
    <property type="molecule type" value="Genomic_DNA"/>
</dbReference>
<dbReference type="GO" id="GO:0003955">
    <property type="term" value="F:NAD(P)H dehydrogenase (quinone) activity"/>
    <property type="evidence" value="ECO:0007669"/>
    <property type="project" value="TreeGrafter"/>
</dbReference>
<dbReference type="Gene3D" id="3.50.50.100">
    <property type="match status" value="1"/>
</dbReference>
<evidence type="ECO:0000313" key="7">
    <source>
        <dbReference type="Proteomes" id="UP000621799"/>
    </source>
</evidence>
<evidence type="ECO:0000256" key="3">
    <source>
        <dbReference type="ARBA" id="ARBA00022630"/>
    </source>
</evidence>
<evidence type="ECO:0000256" key="2">
    <source>
        <dbReference type="ARBA" id="ARBA00005272"/>
    </source>
</evidence>
<evidence type="ECO:0000256" key="1">
    <source>
        <dbReference type="ARBA" id="ARBA00001974"/>
    </source>
</evidence>
<evidence type="ECO:0000256" key="5">
    <source>
        <dbReference type="ARBA" id="ARBA00023002"/>
    </source>
</evidence>
<feature type="non-terminal residue" evidence="6">
    <location>
        <position position="179"/>
    </location>
</feature>
<protein>
    <submittedName>
        <fullName evidence="6">Bifunctional NADH dehydrogenase FAD-containing subunit/selenide, water dikinase SelD</fullName>
    </submittedName>
</protein>
<dbReference type="PANTHER" id="PTHR42913:SF9">
    <property type="entry name" value="SLR1591 PROTEIN"/>
    <property type="match status" value="1"/>
</dbReference>
<evidence type="ECO:0000256" key="4">
    <source>
        <dbReference type="ARBA" id="ARBA00022827"/>
    </source>
</evidence>
<keyword evidence="4" id="KW-0274">FAD</keyword>
<dbReference type="InterPro" id="IPR051169">
    <property type="entry name" value="NADH-Q_oxidoreductase"/>
</dbReference>
<reference evidence="6" key="1">
    <citation type="submission" date="2020-10" db="EMBL/GenBank/DDBJ databases">
        <authorList>
            <person name="Castelo-Branco R."/>
            <person name="Eusebio N."/>
            <person name="Adriana R."/>
            <person name="Vieira A."/>
            <person name="Brugerolle De Fraissinette N."/>
            <person name="Rezende De Castro R."/>
            <person name="Schneider M.P."/>
            <person name="Vasconcelos V."/>
            <person name="Leao P.N."/>
        </authorList>
    </citation>
    <scope>NUCLEOTIDE SEQUENCE</scope>
    <source>
        <strain evidence="6">LEGE 11467</strain>
    </source>
</reference>
<name>A0A928VTR0_9CYAN</name>
<dbReference type="InterPro" id="IPR036188">
    <property type="entry name" value="FAD/NAD-bd_sf"/>
</dbReference>
<keyword evidence="3" id="KW-0285">Flavoprotein</keyword>